<dbReference type="EMBL" id="MW822145">
    <property type="protein sequence ID" value="QWT30068.1"/>
    <property type="molecule type" value="Genomic_DNA"/>
</dbReference>
<evidence type="ECO:0000313" key="2">
    <source>
        <dbReference type="Proteomes" id="UP000683399"/>
    </source>
</evidence>
<evidence type="ECO:0000313" key="1">
    <source>
        <dbReference type="EMBL" id="QWT30068.1"/>
    </source>
</evidence>
<sequence>MTYKRYSLQFTFMNGDLENYECTDYRRKDGVYEIYYSPGQRVVMDYARPDFEIPVVNVKHLMKGDIHPDDR</sequence>
<reference evidence="1 2" key="1">
    <citation type="submission" date="2021-03" db="EMBL/GenBank/DDBJ databases">
        <authorList>
            <person name="Alqahtani R."/>
            <person name="Behailu E."/>
            <person name="Cappabianca D.W."/>
            <person name="Csanadi-Schwartz K.M."/>
            <person name="Dalal A.S."/>
            <person name="Fahim M.S."/>
            <person name="Franklin J.M."/>
            <person name="Gluckman M.H."/>
            <person name="Levine C.J."/>
            <person name="Martin N."/>
            <person name="Milza N."/>
            <person name="Najmabadi R."/>
            <person name="Newman A.M."/>
            <person name="Pajunar M."/>
            <person name="Qalawee I."/>
            <person name="Rizvi A."/>
            <person name="Samuel A."/>
            <person name="Smith A."/>
            <person name="Swann F.E."/>
            <person name="Sweeney P."/>
            <person name="Torres N.R."/>
            <person name="Ventrone L."/>
            <person name="Ventura L."/>
            <person name="Wroe M."/>
            <person name="Acquaye N.A."/>
            <person name="Agnes T.J."/>
            <person name="Ahmed A."/>
            <person name="Ahmed S."/>
            <person name="Amodu B.A."/>
            <person name="Arefeayne N.F."/>
            <person name="Asamoah-Frimpong E.A."/>
            <person name="Attaran A."/>
            <person name="Barragan J.M."/>
            <person name="Baumgarten L.N."/>
            <person name="Berhane B."/>
            <person name="Beyene A."/>
            <person name="Bhattarai B."/>
            <person name="Biondokin D.V."/>
            <person name="Boone B.K."/>
            <person name="Burney S.Z."/>
            <person name="Cayanan J.T."/>
            <person name="Cesta G."/>
            <person name="Chang J."/>
            <person name="Chavez J."/>
            <person name="Chorbajian C."/>
            <person name="Christian S."/>
            <person name="Corns J.R."/>
            <person name="Corns N.R."/>
            <person name="Cowan J.T."/>
            <person name="Coyne C."/>
            <person name="Dadzie B."/>
            <person name="Datu D.V."/>
            <person name="Deng B.C."/>
            <person name="Der L."/>
            <person name="Dickerson K."/>
            <person name="Dozier E."/>
            <person name="Egbunine A.O."/>
            <person name="Farooq M."/>
            <person name="Fonge A.E."/>
            <person name="Ghomsi-Nono M.P."/>
            <person name="Giampietro H."/>
            <person name="Gunnison R.P."/>
            <person name="Han S.H."/>
            <person name="Hennigan A.J."/>
            <person name="Hong A.N."/>
            <person name="Ijomor E.C."/>
            <person name="Jalali A."/>
            <person name="Jamil T.Z."/>
            <person name="Jenkins C.R."/>
            <person name="Joseph M.A."/>
            <person name="Jowanowitch O.J."/>
            <person name="Kang D."/>
            <person name="Khan A."/>
            <person name="Khan Z.K."/>
            <person name="Kiewe T."/>
            <person name="Kjerulf A.B."/>
            <person name="Kolosey V."/>
            <person name="Kurup M."/>
            <person name="Lee V.H."/>
            <person name="Llontop-Maldonado V."/>
            <person name="Long P."/>
            <person name="Lu N."/>
            <person name="Majekodunmi A."/>
            <person name="Malik H.W."/>
            <person name="Marcellino S.C."/>
            <person name="Martinez L.A."/>
            <person name="Meher F.N."/>
            <person name="Michelin M.A."/>
            <person name="Mitchell K.G."/>
            <person name="Mullens W.J."/>
            <person name="Nwakama C."/>
            <person name="Nwosu F.T."/>
            <person name="Oboh E.C."/>
            <person name="Odujinrin O."/>
            <person name="Ogunsan O."/>
            <person name="O'Neill K."/>
            <person name="Oxlaj J.A."/>
            <person name="Patel A.K."/>
            <person name="Patel B.R."/>
            <person name="Pham Q."/>
            <person name="Porter J."/>
            <person name="Portes J."/>
            <person name="Prokopenko A."/>
            <person name="Quraishi M."/>
            <person name="Qureshi M."/>
            <person name="Rivera A."/>
            <person name="Rubalsky V."/>
            <person name="Saikali Y."/>
            <person name="Saqaf K."/>
            <person name="Saroya S.R."/>
            <person name="Seas A."/>
            <person name="Shadrick R.E."/>
            <person name="Sharda N."/>
            <person name="Sigindere M.T."/>
            <person name="Simbi V.G."/>
            <person name="Thuzar C."/>
            <person name="Tran K."/>
            <person name="Tran V.D."/>
            <person name="Trang W."/>
            <person name="Vaishnav N."/>
            <person name="Vuong K."/>
            <person name="Walker C."/>
            <person name="Wallace S.A."/>
            <person name="Warfield J.C."/>
            <person name="Wikina T."/>
            <person name="Wobbeking F.T."/>
            <person name="Worrent L.D."/>
            <person name="Yan T."/>
            <person name="Zehra A."/>
            <person name="Avazpour P."/>
            <person name="Kim F.M."/>
            <person name="Mason K."/>
            <person name="Nguyen D.A."/>
            <person name="Pettit S.M."/>
            <person name="Zhou O.J."/>
            <person name="Brissett D.L."/>
            <person name="Gualtieri C."/>
            <person name="Hufford T.M."/>
            <person name="Ko J.M."/>
            <person name="Novak J.K."/>
            <person name="Smith Z.M."/>
            <person name="Mayer-Bacon C."/>
            <person name="Erill I."/>
            <person name="Caruso S.M."/>
            <person name="Garlena R.A."/>
            <person name="Russell D.A."/>
            <person name="Pope W.H."/>
            <person name="Jacobs-Sera D."/>
            <person name="Hatfull G.F."/>
        </authorList>
    </citation>
    <scope>NUCLEOTIDE SEQUENCE [LARGE SCALE GENOMIC DNA]</scope>
</reference>
<proteinExistence type="predicted"/>
<name>A0A8F2E6T2_9CAUD</name>
<dbReference type="KEGG" id="vg:77927773"/>
<dbReference type="GeneID" id="77927773"/>
<dbReference type="RefSeq" id="YP_010652025.1">
    <property type="nucleotide sequence ID" value="NC_070784.1"/>
</dbReference>
<gene>
    <name evidence="1" type="primary">206</name>
    <name evidence="1" type="ORF">SEA_TUNATARTARE_206</name>
</gene>
<accession>A0A8F2E6T2</accession>
<keyword evidence="2" id="KW-1185">Reference proteome</keyword>
<dbReference type="Proteomes" id="UP000683399">
    <property type="component" value="Segment"/>
</dbReference>
<organism evidence="1 2">
    <name type="scientific">Streptomyces phage TunaTartare</name>
    <dbReference type="NCBI Taxonomy" id="2848887"/>
    <lineage>
        <taxon>Viruses</taxon>
        <taxon>Duplodnaviria</taxon>
        <taxon>Heunggongvirae</taxon>
        <taxon>Uroviricota</taxon>
        <taxon>Caudoviricetes</taxon>
        <taxon>Stanwilliamsviridae</taxon>
        <taxon>Loccivirinae</taxon>
        <taxon>Faustvirus</taxon>
        <taxon>Faustvirus tunatartare</taxon>
    </lineage>
</organism>
<protein>
    <submittedName>
        <fullName evidence="1">Uncharacterized protein</fullName>
    </submittedName>
</protein>